<dbReference type="PaxDb" id="6945-B7P763"/>
<dbReference type="AlphaFoldDB" id="B7P763"/>
<keyword evidence="5" id="KW-0456">Lyase</keyword>
<dbReference type="Proteomes" id="UP000001555">
    <property type="component" value="Unassembled WGS sequence"/>
</dbReference>
<keyword evidence="6" id="KW-0732">Signal</keyword>
<organism>
    <name type="scientific">Ixodes scapularis</name>
    <name type="common">Black-legged tick</name>
    <name type="synonym">Deer tick</name>
    <dbReference type="NCBI Taxonomy" id="6945"/>
    <lineage>
        <taxon>Eukaryota</taxon>
        <taxon>Metazoa</taxon>
        <taxon>Ecdysozoa</taxon>
        <taxon>Arthropoda</taxon>
        <taxon>Chelicerata</taxon>
        <taxon>Arachnida</taxon>
        <taxon>Acari</taxon>
        <taxon>Parasitiformes</taxon>
        <taxon>Ixodida</taxon>
        <taxon>Ixodoidea</taxon>
        <taxon>Ixodidae</taxon>
        <taxon>Ixodinae</taxon>
        <taxon>Ixodes</taxon>
    </lineage>
</organism>
<reference evidence="8" key="2">
    <citation type="submission" date="2020-05" db="UniProtKB">
        <authorList>
            <consortium name="EnsemblMetazoa"/>
        </authorList>
    </citation>
    <scope>IDENTIFICATION</scope>
    <source>
        <strain evidence="8">wikel</strain>
    </source>
</reference>
<dbReference type="InterPro" id="IPR017946">
    <property type="entry name" value="PLC-like_Pdiesterase_TIM-brl"/>
</dbReference>
<dbReference type="HOGENOM" id="CLU_1534247_0_0_1"/>
<sequence>MTTLLLFAIVPLLLSQELRPIYNIAHMVNSKEQVSEFMEKGANAIEFDVQFYDNGTAYRTYHGIPCDCFRICTKSAEIEDYFDYIRNLTISGGKYYGKLLLLMLDLKSSDVSIDNKLSAGADIASKLMDHLWINVPFNEAVNIYLSIGHVTDKDVLRAAVQAIQQRDVKYLDRIG</sequence>
<evidence type="ECO:0000256" key="5">
    <source>
        <dbReference type="ARBA" id="ARBA00023239"/>
    </source>
</evidence>
<dbReference type="GO" id="GO:0008081">
    <property type="term" value="F:phosphoric diester hydrolase activity"/>
    <property type="evidence" value="ECO:0007669"/>
    <property type="project" value="InterPro"/>
</dbReference>
<keyword evidence="3" id="KW-0460">Magnesium</keyword>
<dbReference type="VEuPathDB" id="VectorBase:ISCW024051"/>
<accession>B7P763</accession>
<dbReference type="GO" id="GO:0046872">
    <property type="term" value="F:metal ion binding"/>
    <property type="evidence" value="ECO:0007669"/>
    <property type="project" value="UniProtKB-KW"/>
</dbReference>
<dbReference type="InParanoid" id="B7P763"/>
<feature type="signal peptide" evidence="6">
    <location>
        <begin position="1"/>
        <end position="15"/>
    </location>
</feature>
<dbReference type="VEuPathDB" id="VectorBase:ISCI024051"/>
<name>B7P763_IXOSC</name>
<evidence type="ECO:0000256" key="2">
    <source>
        <dbReference type="ARBA" id="ARBA00022723"/>
    </source>
</evidence>
<dbReference type="OrthoDB" id="6483947at2759"/>
<evidence type="ECO:0000256" key="1">
    <source>
        <dbReference type="ARBA" id="ARBA00000110"/>
    </source>
</evidence>
<keyword evidence="2" id="KW-0479">Metal-binding</keyword>
<dbReference type="VEuPathDB" id="VectorBase:ISCP_003514"/>
<keyword evidence="9" id="KW-1185">Reference proteome</keyword>
<evidence type="ECO:0000313" key="9">
    <source>
        <dbReference type="Proteomes" id="UP000001555"/>
    </source>
</evidence>
<proteinExistence type="predicted"/>
<dbReference type="GO" id="GO:0006629">
    <property type="term" value="P:lipid metabolic process"/>
    <property type="evidence" value="ECO:0007669"/>
    <property type="project" value="InterPro"/>
</dbReference>
<evidence type="ECO:0000256" key="4">
    <source>
        <dbReference type="ARBA" id="ARBA00023157"/>
    </source>
</evidence>
<evidence type="ECO:0000313" key="7">
    <source>
        <dbReference type="EMBL" id="EEC02435.1"/>
    </source>
</evidence>
<dbReference type="EMBL" id="DS649656">
    <property type="protein sequence ID" value="EEC02435.1"/>
    <property type="molecule type" value="Genomic_DNA"/>
</dbReference>
<reference evidence="7 9" key="1">
    <citation type="submission" date="2008-03" db="EMBL/GenBank/DDBJ databases">
        <title>Annotation of Ixodes scapularis.</title>
        <authorList>
            <consortium name="Ixodes scapularis Genome Project Consortium"/>
            <person name="Caler E."/>
            <person name="Hannick L.I."/>
            <person name="Bidwell S."/>
            <person name="Joardar V."/>
            <person name="Thiagarajan M."/>
            <person name="Amedeo P."/>
            <person name="Galinsky K.J."/>
            <person name="Schobel S."/>
            <person name="Inman J."/>
            <person name="Hostetler J."/>
            <person name="Miller J."/>
            <person name="Hammond M."/>
            <person name="Megy K."/>
            <person name="Lawson D."/>
            <person name="Kodira C."/>
            <person name="Sutton G."/>
            <person name="Meyer J."/>
            <person name="Hill C.A."/>
            <person name="Birren B."/>
            <person name="Nene V."/>
            <person name="Collins F."/>
            <person name="Alarcon-Chaidez F."/>
            <person name="Wikel S."/>
            <person name="Strausberg R."/>
        </authorList>
    </citation>
    <scope>NUCLEOTIDE SEQUENCE [LARGE SCALE GENOMIC DNA]</scope>
    <source>
        <strain evidence="9">Wikel</strain>
        <strain evidence="7">Wikel colony</strain>
    </source>
</reference>
<dbReference type="EnsemblMetazoa" id="ISCW024051-RA">
    <property type="protein sequence ID" value="ISCW024051-PA"/>
    <property type="gene ID" value="ISCW024051"/>
</dbReference>
<dbReference type="EMBL" id="ABJB010406891">
    <property type="status" value="NOT_ANNOTATED_CDS"/>
    <property type="molecule type" value="Genomic_DNA"/>
</dbReference>
<gene>
    <name evidence="7" type="ORF">IscW_ISCW024051</name>
</gene>
<comment type="catalytic activity">
    <reaction evidence="1">
        <text>an N-(acyl)-sphingosylphosphoethanolamine = an N-(acyl)-sphingosyl-1,3-cyclic phosphate + ethanolamine</text>
        <dbReference type="Rhea" id="RHEA:60648"/>
        <dbReference type="ChEBI" id="CHEBI:57603"/>
        <dbReference type="ChEBI" id="CHEBI:143891"/>
        <dbReference type="ChEBI" id="CHEBI:143892"/>
    </reaction>
</comment>
<evidence type="ECO:0000256" key="6">
    <source>
        <dbReference type="SAM" id="SignalP"/>
    </source>
</evidence>
<evidence type="ECO:0000313" key="8">
    <source>
        <dbReference type="EnsemblMetazoa" id="ISCW024051-PA"/>
    </source>
</evidence>
<feature type="chain" id="PRO_5011935598" evidence="6">
    <location>
        <begin position="16"/>
        <end position="175"/>
    </location>
</feature>
<keyword evidence="4" id="KW-1015">Disulfide bond</keyword>
<protein>
    <submittedName>
        <fullName evidence="7 8">Sphingomyelin phosphodiesterase, putative</fullName>
    </submittedName>
</protein>
<evidence type="ECO:0000256" key="3">
    <source>
        <dbReference type="ARBA" id="ARBA00022842"/>
    </source>
</evidence>
<dbReference type="Gene3D" id="3.20.20.190">
    <property type="entry name" value="Phosphatidylinositol (PI) phosphodiesterase"/>
    <property type="match status" value="1"/>
</dbReference>
<dbReference type="GO" id="GO:0016829">
    <property type="term" value="F:lyase activity"/>
    <property type="evidence" value="ECO:0007669"/>
    <property type="project" value="UniProtKB-KW"/>
</dbReference>